<reference evidence="2" key="1">
    <citation type="journal article" date="2021" name="Proc. Natl. Acad. Sci. U.S.A.">
        <title>A Catalog of Tens of Thousands of Viruses from Human Metagenomes Reveals Hidden Associations with Chronic Diseases.</title>
        <authorList>
            <person name="Tisza M.J."/>
            <person name="Buck C.B."/>
        </authorList>
    </citation>
    <scope>NUCLEOTIDE SEQUENCE</scope>
    <source>
        <strain evidence="2">CtrCp2</strain>
    </source>
</reference>
<evidence type="ECO:0000256" key="1">
    <source>
        <dbReference type="SAM" id="MobiDB-lite"/>
    </source>
</evidence>
<name>A0A8S5P0J2_9CAUD</name>
<proteinExistence type="predicted"/>
<feature type="region of interest" description="Disordered" evidence="1">
    <location>
        <begin position="1"/>
        <end position="22"/>
    </location>
</feature>
<protein>
    <submittedName>
        <fullName evidence="2">Uncharacterized protein</fullName>
    </submittedName>
</protein>
<sequence length="54" mass="6262">MKERGCSKRSEYMKSDKRHTGGTAELAVSCSEFIHFNTDKDHETERKRLDTASR</sequence>
<organism evidence="2">
    <name type="scientific">Myoviridae sp. ctrCp2</name>
    <dbReference type="NCBI Taxonomy" id="2825179"/>
    <lineage>
        <taxon>Viruses</taxon>
        <taxon>Duplodnaviria</taxon>
        <taxon>Heunggongvirae</taxon>
        <taxon>Uroviricota</taxon>
        <taxon>Caudoviricetes</taxon>
    </lineage>
</organism>
<dbReference type="EMBL" id="BK015296">
    <property type="protein sequence ID" value="DAD99968.1"/>
    <property type="molecule type" value="Genomic_DNA"/>
</dbReference>
<feature type="compositionally biased region" description="Basic and acidic residues" evidence="1">
    <location>
        <begin position="1"/>
        <end position="19"/>
    </location>
</feature>
<evidence type="ECO:0000313" key="2">
    <source>
        <dbReference type="EMBL" id="DAD99968.1"/>
    </source>
</evidence>
<accession>A0A8S5P0J2</accession>